<dbReference type="RefSeq" id="WP_021290670.1">
    <property type="nucleotide sequence ID" value="NZ_BNER01000005.1"/>
</dbReference>
<dbReference type="InterPro" id="IPR000182">
    <property type="entry name" value="GNAT_dom"/>
</dbReference>
<dbReference type="SUPFAM" id="SSF55729">
    <property type="entry name" value="Acyl-CoA N-acyltransferases (Nat)"/>
    <property type="match status" value="1"/>
</dbReference>
<keyword evidence="2" id="KW-0808">Transferase</keyword>
<dbReference type="GO" id="GO:0016747">
    <property type="term" value="F:acyltransferase activity, transferring groups other than amino-acyl groups"/>
    <property type="evidence" value="ECO:0007669"/>
    <property type="project" value="InterPro"/>
</dbReference>
<dbReference type="Gene3D" id="3.40.630.30">
    <property type="match status" value="1"/>
</dbReference>
<evidence type="ECO:0000313" key="2">
    <source>
        <dbReference type="EMBL" id="CDQ42008.1"/>
    </source>
</evidence>
<dbReference type="InterPro" id="IPR016181">
    <property type="entry name" value="Acyl_CoA_acyltransferase"/>
</dbReference>
<dbReference type="InterPro" id="IPR042573">
    <property type="entry name" value="GNAT_acetyltra_N"/>
</dbReference>
<reference evidence="2 3" key="1">
    <citation type="submission" date="2014-03" db="EMBL/GenBank/DDBJ databases">
        <authorList>
            <person name="Urmite Genomes U."/>
        </authorList>
    </citation>
    <scope>NUCLEOTIDE SEQUENCE [LARGE SCALE GENOMIC DNA]</scope>
    <source>
        <strain evidence="2 3">Vm-5</strain>
    </source>
</reference>
<proteinExistence type="predicted"/>
<dbReference type="STRING" id="1462526.BN990_04387"/>
<sequence>MIVKTDFKVKQKLYPLFKGLKDTQILSCLQGHMGEAWVDDPVHPTVAQITVGDFTFFAGDAYSNTATELLGNIPDRILAIVHTKEWADQLEARYQGAFEKIKRYRFRKQATDLKIKPLEDYVAKLPENYELKRIDRSNILNPSLHAISEDFTGNFHSIEDFLERGIGYCVLYNGKVVCGASSYSVYNDGIEIEIGTNPDYRRKGLAKITASALILECLEKGWYPSWDAANLASARLAEQLGYVMEGAYDSYFIVKEE</sequence>
<organism evidence="2 3">
    <name type="scientific">Virgibacillus massiliensis</name>
    <dbReference type="NCBI Taxonomy" id="1462526"/>
    <lineage>
        <taxon>Bacteria</taxon>
        <taxon>Bacillati</taxon>
        <taxon>Bacillota</taxon>
        <taxon>Bacilli</taxon>
        <taxon>Bacillales</taxon>
        <taxon>Bacillaceae</taxon>
        <taxon>Virgibacillus</taxon>
    </lineage>
</organism>
<dbReference type="eggNOG" id="COG0456">
    <property type="taxonomic scope" value="Bacteria"/>
</dbReference>
<keyword evidence="3" id="KW-1185">Reference proteome</keyword>
<protein>
    <submittedName>
        <fullName evidence="2">GNAT acetyltransferase</fullName>
    </submittedName>
</protein>
<gene>
    <name evidence="2" type="ORF">BN990_04387</name>
</gene>
<name>A0A024QHK5_9BACI</name>
<dbReference type="EMBL" id="CCDP010000004">
    <property type="protein sequence ID" value="CDQ42008.1"/>
    <property type="molecule type" value="Genomic_DNA"/>
</dbReference>
<accession>A0A024QHK5</accession>
<evidence type="ECO:0000313" key="3">
    <source>
        <dbReference type="Proteomes" id="UP000028875"/>
    </source>
</evidence>
<dbReference type="PANTHER" id="PTHR31143">
    <property type="match status" value="1"/>
</dbReference>
<dbReference type="PANTHER" id="PTHR31143:SF2">
    <property type="entry name" value="FR47-LIKE DOMAIN-CONTAINING PROTEIN-RELATED"/>
    <property type="match status" value="1"/>
</dbReference>
<dbReference type="Proteomes" id="UP000028875">
    <property type="component" value="Unassembled WGS sequence"/>
</dbReference>
<dbReference type="PROSITE" id="PS51186">
    <property type="entry name" value="GNAT"/>
    <property type="match status" value="1"/>
</dbReference>
<dbReference type="AlphaFoldDB" id="A0A024QHK5"/>
<dbReference type="Pfam" id="PF12746">
    <property type="entry name" value="GNAT_acetyltran"/>
    <property type="match status" value="1"/>
</dbReference>
<reference evidence="3" key="2">
    <citation type="submission" date="2014-05" db="EMBL/GenBank/DDBJ databases">
        <title>Draft genome sequence of Virgibacillus massiliensis Vm-5.</title>
        <authorList>
            <person name="Khelaifia S."/>
            <person name="Croce O."/>
            <person name="Lagier J.C."/>
            <person name="Raoult D."/>
        </authorList>
    </citation>
    <scope>NUCLEOTIDE SEQUENCE [LARGE SCALE GENOMIC DNA]</scope>
    <source>
        <strain evidence="3">Vm-5</strain>
    </source>
</reference>
<comment type="caution">
    <text evidence="2">The sequence shown here is derived from an EMBL/GenBank/DDBJ whole genome shotgun (WGS) entry which is preliminary data.</text>
</comment>
<feature type="domain" description="N-acetyltransferase" evidence="1">
    <location>
        <begin position="129"/>
        <end position="257"/>
    </location>
</feature>
<dbReference type="Gene3D" id="3.40.630.110">
    <property type="entry name" value="GNAT acetyltransferase-like"/>
    <property type="match status" value="1"/>
</dbReference>
<dbReference type="InterPro" id="IPR027365">
    <property type="entry name" value="GNAT_acetyltra_YdfB-like"/>
</dbReference>
<evidence type="ECO:0000259" key="1">
    <source>
        <dbReference type="PROSITE" id="PS51186"/>
    </source>
</evidence>
<dbReference type="OrthoDB" id="7054616at2"/>